<accession>A0A921E9N3</accession>
<dbReference type="EMBL" id="DYXT01000030">
    <property type="protein sequence ID" value="HJE39336.1"/>
    <property type="molecule type" value="Genomic_DNA"/>
</dbReference>
<dbReference type="SUPFAM" id="SSF52540">
    <property type="entry name" value="P-loop containing nucleoside triphosphate hydrolases"/>
    <property type="match status" value="1"/>
</dbReference>
<evidence type="ECO:0000259" key="1">
    <source>
        <dbReference type="Pfam" id="PF12705"/>
    </source>
</evidence>
<dbReference type="InterPro" id="IPR027417">
    <property type="entry name" value="P-loop_NTPase"/>
</dbReference>
<feature type="domain" description="PD-(D/E)XK endonuclease-like" evidence="1">
    <location>
        <begin position="702"/>
        <end position="994"/>
    </location>
</feature>
<reference evidence="2" key="1">
    <citation type="journal article" date="2021" name="PeerJ">
        <title>Extensive microbial diversity within the chicken gut microbiome revealed by metagenomics and culture.</title>
        <authorList>
            <person name="Gilroy R."/>
            <person name="Ravi A."/>
            <person name="Getino M."/>
            <person name="Pursley I."/>
            <person name="Horton D.L."/>
            <person name="Alikhan N.F."/>
            <person name="Baker D."/>
            <person name="Gharbi K."/>
            <person name="Hall N."/>
            <person name="Watson M."/>
            <person name="Adriaenssens E.M."/>
            <person name="Foster-Nyarko E."/>
            <person name="Jarju S."/>
            <person name="Secka A."/>
            <person name="Antonio M."/>
            <person name="Oren A."/>
            <person name="Chaudhuri R.R."/>
            <person name="La Ragione R."/>
            <person name="Hildebrand F."/>
            <person name="Pallen M.J."/>
        </authorList>
    </citation>
    <scope>NUCLEOTIDE SEQUENCE</scope>
    <source>
        <strain evidence="2">4100</strain>
    </source>
</reference>
<organism evidence="2 3">
    <name type="scientific">Candidatus Amulumruptor caecigallinarius</name>
    <dbReference type="NCBI Taxonomy" id="2109911"/>
    <lineage>
        <taxon>Bacteria</taxon>
        <taxon>Pseudomonadati</taxon>
        <taxon>Bacteroidota</taxon>
        <taxon>Bacteroidia</taxon>
        <taxon>Bacteroidales</taxon>
        <taxon>Muribaculaceae</taxon>
        <taxon>Candidatus Amulumruptor</taxon>
    </lineage>
</organism>
<dbReference type="Gene3D" id="3.90.320.10">
    <property type="match status" value="1"/>
</dbReference>
<gene>
    <name evidence="2" type="ORF">K8V47_06230</name>
</gene>
<protein>
    <submittedName>
        <fullName evidence="2">PD-(D/E)XK nuclease family protein</fullName>
    </submittedName>
</protein>
<dbReference type="SUPFAM" id="SSF52980">
    <property type="entry name" value="Restriction endonuclease-like"/>
    <property type="match status" value="1"/>
</dbReference>
<comment type="caution">
    <text evidence="2">The sequence shown here is derived from an EMBL/GenBank/DDBJ whole genome shotgun (WGS) entry which is preliminary data.</text>
</comment>
<dbReference type="AlphaFoldDB" id="A0A921E9N3"/>
<dbReference type="InterPro" id="IPR011604">
    <property type="entry name" value="PDDEXK-like_dom_sf"/>
</dbReference>
<dbReference type="InterPro" id="IPR038726">
    <property type="entry name" value="PDDEXK_AddAB-type"/>
</dbReference>
<dbReference type="Proteomes" id="UP000711407">
    <property type="component" value="Unassembled WGS sequence"/>
</dbReference>
<name>A0A921E9N3_9BACT</name>
<evidence type="ECO:0000313" key="2">
    <source>
        <dbReference type="EMBL" id="HJE39336.1"/>
    </source>
</evidence>
<dbReference type="InterPro" id="IPR011335">
    <property type="entry name" value="Restrct_endonuc-II-like"/>
</dbReference>
<reference evidence="2" key="2">
    <citation type="submission" date="2021-09" db="EMBL/GenBank/DDBJ databases">
        <authorList>
            <person name="Gilroy R."/>
        </authorList>
    </citation>
    <scope>NUCLEOTIDE SEQUENCE</scope>
    <source>
        <strain evidence="2">4100</strain>
    </source>
</reference>
<sequence length="1003" mass="114581">MPDAPKGFLQAVAETYYANEADNIDRYCFVFPNKRSATHFMQKLQDVATPPMILPGCTTISELVADQSEYVEASRLERMFILYNEYNKLMEEPVDFDRFAYWGDMLLNDFDDVDRYLVDADALFVNLKRFREIRSNYLTSEQIDVISRYWNGTEDLAKDIENFWQHTGPSSGEDADDDVQASAASHFVKLWMVLDRLYHAYHEALHRRGLTAPGRLYRDAVTSLSERDEWDWERYVFVGFNVLSASEIKIFQTLQARGRADFYWDLPAKEFQGLIRHSDGHTTHSNKALHFISRNIKSFPSLYDINGQIYGGRSLPEIDIINVPSRIGQSKVAGNIVARLAQSKKLDPANAINTAIVMPDESLFVSVVNSMPTELGAINVTMGYPLRRTPVATFLKTITSLHLRARKSGGEWYYFYEDIYDVITHSLIGLLDSEAAHKLVKDIERQHRFMIPVSLIESNYPTIAPLFSPVDNPNDLNEVGAYLTRLIGMLREGLCRLPSSHERAIQLQFLQAYLMSLHQLTDTASRHDISMGEGTAFRLIERSLASETVNMKGEPLRGLQLMGVLETRALDFDNVVMMSMNERVFPKKSYSKSFIPDALRRAYRMSTIEHQESIFSYYFYRLISRATRVSLLYDGRNVGMNRSEMSRYLVQLLYNDTGISTRHVGAAFQARVYEPIPLTVRKDQRIMNRLSEYLAPDSGRALSASSINTYIDCPLQFYLRFVERYDAYEPATDYMDASTYGQIVHQVFENLYLSLSATRRYPVTVNEADILRLSDPANQTIFDLVHKAIDDRYLNVADSGSSTLVGETKAICTLVTEIVRETLRHELDFAPFTVTDAELKIQGNYELAPGLRVNIRQVIDRVDRVNGVMRVVDYKTGSDATRIRDWDAPFDAENDNRPKAMVQLMFYCKILAKTLETDEPITPVIYNLRKIYVNGISNISCGKRDITDYHTELDEFDPRFASVISDIFNPDVPFTQSPDVGGHACTFCQFKPLCGVQDEGNEK</sequence>
<dbReference type="Pfam" id="PF12705">
    <property type="entry name" value="PDDEXK_1"/>
    <property type="match status" value="1"/>
</dbReference>
<proteinExistence type="predicted"/>
<evidence type="ECO:0000313" key="3">
    <source>
        <dbReference type="Proteomes" id="UP000711407"/>
    </source>
</evidence>